<keyword evidence="6" id="KW-1185">Reference proteome</keyword>
<dbReference type="RefSeq" id="WP_150969500.1">
    <property type="nucleotide sequence ID" value="NZ_VZDO01000005.1"/>
</dbReference>
<evidence type="ECO:0000313" key="5">
    <source>
        <dbReference type="EMBL" id="KAB0680428.1"/>
    </source>
</evidence>
<dbReference type="GO" id="GO:0055052">
    <property type="term" value="C:ATP-binding cassette (ABC) transporter complex, substrate-binding subunit-containing"/>
    <property type="evidence" value="ECO:0007669"/>
    <property type="project" value="TreeGrafter"/>
</dbReference>
<comment type="caution">
    <text evidence="5">The sequence shown here is derived from an EMBL/GenBank/DDBJ whole genome shotgun (WGS) entry which is preliminary data.</text>
</comment>
<evidence type="ECO:0000256" key="3">
    <source>
        <dbReference type="ARBA" id="ARBA00022729"/>
    </source>
</evidence>
<gene>
    <name evidence="5" type="ORF">F6X38_08720</name>
</gene>
<keyword evidence="4" id="KW-0574">Periplasm</keyword>
<sequence length="425" mass="46172">MLAGAAWGTILSGAGAQELVTKDLVGKPDAPKSLVLRLAGDGPNSPDPDWAAGYAKLFGDFIAKHPDWKFEMQTMSNDIGQEQARMLEQVKSGRGPDCAAVDSFQLALFKSSKVLKPMTAYFKPEEVSDLFPYVQQGIKGDDGEIYAWWYSTDLRVLYRNKSVVPEAPKDWSELKKAALASVDEGTEGFLFNGSRYEGTVFDWLSNFWSQGGQLVDDKGKPVFAAGENRAKILKAIGYYKDLVDSGAAPKRVTTIGNYNDLNAAAAAGTTALFVGGNWQLAQLKNTLDEDEYANWTFDQIPGPTADARSTGTGGWTLASFTDDREKTEMCATVAREIYAGPGTALQQNLPTAKALFTKFDVYKTPEFQKFGELLQYGQARPGVPIYPEISNQLQIAMGDVLSGTKTPEQALDAAAAAVDAAYKRL</sequence>
<name>A0A7V7TWV5_9HYPH</name>
<evidence type="ECO:0000256" key="2">
    <source>
        <dbReference type="ARBA" id="ARBA00022448"/>
    </source>
</evidence>
<dbReference type="GO" id="GO:0015768">
    <property type="term" value="P:maltose transport"/>
    <property type="evidence" value="ECO:0007669"/>
    <property type="project" value="TreeGrafter"/>
</dbReference>
<dbReference type="PANTHER" id="PTHR30061">
    <property type="entry name" value="MALTOSE-BINDING PERIPLASMIC PROTEIN"/>
    <property type="match status" value="1"/>
</dbReference>
<dbReference type="PANTHER" id="PTHR30061:SF50">
    <property type="entry name" value="MALTOSE_MALTODEXTRIN-BINDING PERIPLASMIC PROTEIN"/>
    <property type="match status" value="1"/>
</dbReference>
<comment type="similarity">
    <text evidence="1">Belongs to the bacterial solute-binding protein 1 family.</text>
</comment>
<proteinExistence type="inferred from homology"/>
<dbReference type="AlphaFoldDB" id="A0A7V7TWV5"/>
<dbReference type="EMBL" id="VZDO01000005">
    <property type="protein sequence ID" value="KAB0680428.1"/>
    <property type="molecule type" value="Genomic_DNA"/>
</dbReference>
<organism evidence="5 6">
    <name type="scientific">Plantimonas leprariae</name>
    <dbReference type="NCBI Taxonomy" id="2615207"/>
    <lineage>
        <taxon>Bacteria</taxon>
        <taxon>Pseudomonadati</taxon>
        <taxon>Pseudomonadota</taxon>
        <taxon>Alphaproteobacteria</taxon>
        <taxon>Hyphomicrobiales</taxon>
        <taxon>Aurantimonadaceae</taxon>
        <taxon>Plantimonas</taxon>
    </lineage>
</organism>
<keyword evidence="3" id="KW-0732">Signal</keyword>
<dbReference type="InterPro" id="IPR006059">
    <property type="entry name" value="SBP"/>
</dbReference>
<dbReference type="GO" id="GO:0042956">
    <property type="term" value="P:maltodextrin transmembrane transport"/>
    <property type="evidence" value="ECO:0007669"/>
    <property type="project" value="TreeGrafter"/>
</dbReference>
<accession>A0A7V7TWV5</accession>
<protein>
    <submittedName>
        <fullName evidence="5">Extracellular solute-binding protein</fullName>
    </submittedName>
</protein>
<evidence type="ECO:0000256" key="4">
    <source>
        <dbReference type="ARBA" id="ARBA00022764"/>
    </source>
</evidence>
<evidence type="ECO:0000313" key="6">
    <source>
        <dbReference type="Proteomes" id="UP000432089"/>
    </source>
</evidence>
<reference evidence="5 6" key="1">
    <citation type="submission" date="2019-09" db="EMBL/GenBank/DDBJ databases">
        <title>YIM 132180 draft genome.</title>
        <authorList>
            <person name="Zhang K."/>
        </authorList>
    </citation>
    <scope>NUCLEOTIDE SEQUENCE [LARGE SCALE GENOMIC DNA]</scope>
    <source>
        <strain evidence="5 6">YIM 132180</strain>
    </source>
</reference>
<dbReference type="Gene3D" id="3.40.190.10">
    <property type="entry name" value="Periplasmic binding protein-like II"/>
    <property type="match status" value="2"/>
</dbReference>
<dbReference type="SUPFAM" id="SSF53850">
    <property type="entry name" value="Periplasmic binding protein-like II"/>
    <property type="match status" value="1"/>
</dbReference>
<dbReference type="Pfam" id="PF13416">
    <property type="entry name" value="SBP_bac_8"/>
    <property type="match status" value="1"/>
</dbReference>
<keyword evidence="2" id="KW-0813">Transport</keyword>
<dbReference type="GO" id="GO:1901982">
    <property type="term" value="F:maltose binding"/>
    <property type="evidence" value="ECO:0007669"/>
    <property type="project" value="TreeGrafter"/>
</dbReference>
<evidence type="ECO:0000256" key="1">
    <source>
        <dbReference type="ARBA" id="ARBA00008520"/>
    </source>
</evidence>
<dbReference type="Proteomes" id="UP000432089">
    <property type="component" value="Unassembled WGS sequence"/>
</dbReference>